<dbReference type="PANTHER" id="PTHR42711:SF5">
    <property type="entry name" value="ABC TRANSPORTER ATP-BINDING PROTEIN NATA"/>
    <property type="match status" value="1"/>
</dbReference>
<dbReference type="Proteomes" id="UP000017148">
    <property type="component" value="Unassembled WGS sequence"/>
</dbReference>
<dbReference type="PROSITE" id="PS00211">
    <property type="entry name" value="ABC_TRANSPORTER_1"/>
    <property type="match status" value="1"/>
</dbReference>
<evidence type="ECO:0000256" key="2">
    <source>
        <dbReference type="ARBA" id="ARBA00022448"/>
    </source>
</evidence>
<dbReference type="eggNOG" id="COG1131">
    <property type="taxonomic scope" value="Bacteria"/>
</dbReference>
<protein>
    <submittedName>
        <fullName evidence="7">ABC transporter, ATP-binding protein</fullName>
    </submittedName>
</protein>
<keyword evidence="4" id="KW-0547">Nucleotide-binding</keyword>
<reference evidence="7 8" key="1">
    <citation type="journal article" date="2013" name="Environ. Microbiol.">
        <title>Genome analysis of Chitinivibrio alkaliphilus gen. nov., sp. nov., a novel extremely haloalkaliphilic anaerobic chitinolytic bacterium from the candidate phylum Termite Group 3.</title>
        <authorList>
            <person name="Sorokin D.Y."/>
            <person name="Gumerov V.M."/>
            <person name="Rakitin A.L."/>
            <person name="Beletsky A.V."/>
            <person name="Damste J.S."/>
            <person name="Muyzer G."/>
            <person name="Mardanov A.V."/>
            <person name="Ravin N.V."/>
        </authorList>
    </citation>
    <scope>NUCLEOTIDE SEQUENCE [LARGE SCALE GENOMIC DNA]</scope>
    <source>
        <strain evidence="7 8">ACht1</strain>
    </source>
</reference>
<keyword evidence="2" id="KW-0813">Transport</keyword>
<dbReference type="RefSeq" id="WP_022637479.1">
    <property type="nucleotide sequence ID" value="NZ_ASJR01000021.1"/>
</dbReference>
<dbReference type="InterPro" id="IPR027417">
    <property type="entry name" value="P-loop_NTPase"/>
</dbReference>
<dbReference type="PANTHER" id="PTHR42711">
    <property type="entry name" value="ABC TRANSPORTER ATP-BINDING PROTEIN"/>
    <property type="match status" value="1"/>
</dbReference>
<evidence type="ECO:0000256" key="3">
    <source>
        <dbReference type="ARBA" id="ARBA00022458"/>
    </source>
</evidence>
<accession>U7D7G1</accession>
<evidence type="ECO:0000256" key="4">
    <source>
        <dbReference type="ARBA" id="ARBA00022741"/>
    </source>
</evidence>
<evidence type="ECO:0000259" key="6">
    <source>
        <dbReference type="PROSITE" id="PS50893"/>
    </source>
</evidence>
<dbReference type="Pfam" id="PF00005">
    <property type="entry name" value="ABC_tran"/>
    <property type="match status" value="1"/>
</dbReference>
<dbReference type="SUPFAM" id="SSF52540">
    <property type="entry name" value="P-loop containing nucleoside triphosphate hydrolases"/>
    <property type="match status" value="1"/>
</dbReference>
<evidence type="ECO:0000313" key="7">
    <source>
        <dbReference type="EMBL" id="ERP31042.1"/>
    </source>
</evidence>
<comment type="similarity">
    <text evidence="1">Belongs to the ABC transporter superfamily.</text>
</comment>
<gene>
    <name evidence="7" type="ORF">CALK_2069</name>
</gene>
<dbReference type="InterPro" id="IPR003439">
    <property type="entry name" value="ABC_transporter-like_ATP-bd"/>
</dbReference>
<dbReference type="AlphaFoldDB" id="U7D7G1"/>
<keyword evidence="8" id="KW-1185">Reference proteome</keyword>
<dbReference type="GO" id="GO:0005524">
    <property type="term" value="F:ATP binding"/>
    <property type="evidence" value="ECO:0007669"/>
    <property type="project" value="UniProtKB-KW"/>
</dbReference>
<dbReference type="InterPro" id="IPR003593">
    <property type="entry name" value="AAA+_ATPase"/>
</dbReference>
<dbReference type="STRING" id="1313304.CALK_2069"/>
<dbReference type="PROSITE" id="PS50893">
    <property type="entry name" value="ABC_TRANSPORTER_2"/>
    <property type="match status" value="1"/>
</dbReference>
<dbReference type="EMBL" id="ASJR01000021">
    <property type="protein sequence ID" value="ERP31042.1"/>
    <property type="molecule type" value="Genomic_DNA"/>
</dbReference>
<dbReference type="SMART" id="SM00382">
    <property type="entry name" value="AAA"/>
    <property type="match status" value="1"/>
</dbReference>
<proteinExistence type="inferred from homology"/>
<evidence type="ECO:0000256" key="1">
    <source>
        <dbReference type="ARBA" id="ARBA00005417"/>
    </source>
</evidence>
<sequence length="332" mass="37517">MSIIEVAGLTKCFDDITAVNKASFSVKRGEVFGFLGPNGAGKTTTISMLTGLARPTAGSIRIAGYDGISDIKKAHSHIGVVPDESNLYPEMSGYENLVFCASLYGMCCSEAQERARLLLDEFGLISAKDRSFGVYSKGMKRRLTIAAGIIHNPRILFLDEPTTGIDVVSARHIRRLIEKLHHQKTTIFLTTHYIEDAQRLCNRIAFIAEGRILALDTVENLLDAFEKNIVLPVGPTVFLLRMRRPLKRSSPICQSGLFQKKRYRLLQKKRLIFSPLCRFLKNGISPSMRRLLYVRFWKMSFSILPKGKKGAVCEIFEDIWEYITKRYEELLS</sequence>
<dbReference type="GO" id="GO:0016887">
    <property type="term" value="F:ATP hydrolysis activity"/>
    <property type="evidence" value="ECO:0007669"/>
    <property type="project" value="InterPro"/>
</dbReference>
<comment type="caution">
    <text evidence="7">The sequence shown here is derived from an EMBL/GenBank/DDBJ whole genome shotgun (WGS) entry which is preliminary data.</text>
</comment>
<feature type="domain" description="ABC transporter" evidence="6">
    <location>
        <begin position="4"/>
        <end position="234"/>
    </location>
</feature>
<evidence type="ECO:0000256" key="5">
    <source>
        <dbReference type="ARBA" id="ARBA00022840"/>
    </source>
</evidence>
<name>U7D7G1_9BACT</name>
<dbReference type="Gene3D" id="3.40.50.300">
    <property type="entry name" value="P-loop containing nucleotide triphosphate hydrolases"/>
    <property type="match status" value="1"/>
</dbReference>
<dbReference type="InterPro" id="IPR050763">
    <property type="entry name" value="ABC_transporter_ATP-binding"/>
</dbReference>
<evidence type="ECO:0000313" key="8">
    <source>
        <dbReference type="Proteomes" id="UP000017148"/>
    </source>
</evidence>
<keyword evidence="3" id="KW-0536">Nodulation</keyword>
<keyword evidence="5 7" id="KW-0067">ATP-binding</keyword>
<dbReference type="InterPro" id="IPR017871">
    <property type="entry name" value="ABC_transporter-like_CS"/>
</dbReference>
<organism evidence="7 8">
    <name type="scientific">Chitinivibrio alkaliphilus ACht1</name>
    <dbReference type="NCBI Taxonomy" id="1313304"/>
    <lineage>
        <taxon>Bacteria</taxon>
        <taxon>Pseudomonadati</taxon>
        <taxon>Fibrobacterota</taxon>
        <taxon>Chitinivibrionia</taxon>
        <taxon>Chitinivibrionales</taxon>
        <taxon>Chitinivibrionaceae</taxon>
        <taxon>Chitinivibrio</taxon>
    </lineage>
</organism>